<comment type="caution">
    <text evidence="3">The sequence shown here is derived from an EMBL/GenBank/DDBJ whole genome shotgun (WGS) entry which is preliminary data.</text>
</comment>
<dbReference type="AlphaFoldDB" id="A0A8H4BB59"/>
<reference evidence="3 4" key="1">
    <citation type="submission" date="2019-09" db="EMBL/GenBank/DDBJ databases">
        <authorList>
            <consortium name="DOE Joint Genome Institute"/>
            <person name="Mondo S.J."/>
            <person name="Navarro-Mendoza M.I."/>
            <person name="Perez-Arques C."/>
            <person name="Panchal S."/>
            <person name="Nicolas F.E."/>
            <person name="Ganguly P."/>
            <person name="Pangilinan J."/>
            <person name="Grigoriev I."/>
            <person name="Heitman J."/>
            <person name="Sanya K."/>
            <person name="Garre V."/>
        </authorList>
    </citation>
    <scope>NUCLEOTIDE SEQUENCE [LARGE SCALE GENOMIC DNA]</scope>
    <source>
        <strain evidence="3 4">MU402</strain>
    </source>
</reference>
<dbReference type="PROSITE" id="PS51837">
    <property type="entry name" value="LITAF"/>
    <property type="match status" value="1"/>
</dbReference>
<dbReference type="Proteomes" id="UP000469890">
    <property type="component" value="Unassembled WGS sequence"/>
</dbReference>
<keyword evidence="1" id="KW-0812">Transmembrane</keyword>
<dbReference type="EMBL" id="JAAECE010000008">
    <property type="protein sequence ID" value="KAF1798262.1"/>
    <property type="molecule type" value="Genomic_DNA"/>
</dbReference>
<dbReference type="Pfam" id="PF10601">
    <property type="entry name" value="zf-LITAF-like"/>
    <property type="match status" value="1"/>
</dbReference>
<evidence type="ECO:0000259" key="2">
    <source>
        <dbReference type="PROSITE" id="PS51837"/>
    </source>
</evidence>
<feature type="domain" description="LITAF" evidence="2">
    <location>
        <begin position="1"/>
        <end position="89"/>
    </location>
</feature>
<sequence>SAHPQAADLNTLGITSSYVQCPYCLRFVYTTRSVSTGKLYLFIGTCGTILMMLRPGVLGALIIGFNVWFMANTLHRCPECSAKIATFKPLTRNTEIHS</sequence>
<name>A0A8H4BB59_MUCCL</name>
<keyword evidence="1" id="KW-0472">Membrane</keyword>
<keyword evidence="1" id="KW-1133">Transmembrane helix</keyword>
<evidence type="ECO:0000313" key="3">
    <source>
        <dbReference type="EMBL" id="KAF1798262.1"/>
    </source>
</evidence>
<dbReference type="InterPro" id="IPR006629">
    <property type="entry name" value="LITAF"/>
</dbReference>
<feature type="transmembrane region" description="Helical" evidence="1">
    <location>
        <begin position="39"/>
        <end position="69"/>
    </location>
</feature>
<accession>A0A8H4BB59</accession>
<feature type="non-terminal residue" evidence="3">
    <location>
        <position position="1"/>
    </location>
</feature>
<evidence type="ECO:0000313" key="4">
    <source>
        <dbReference type="Proteomes" id="UP000469890"/>
    </source>
</evidence>
<protein>
    <recommendedName>
        <fullName evidence="2">LITAF domain-containing protein</fullName>
    </recommendedName>
</protein>
<organism evidence="3 4">
    <name type="scientific">Mucor circinelloides f. lusitanicus</name>
    <name type="common">Mucor racemosus var. lusitanicus</name>
    <dbReference type="NCBI Taxonomy" id="29924"/>
    <lineage>
        <taxon>Eukaryota</taxon>
        <taxon>Fungi</taxon>
        <taxon>Fungi incertae sedis</taxon>
        <taxon>Mucoromycota</taxon>
        <taxon>Mucoromycotina</taxon>
        <taxon>Mucoromycetes</taxon>
        <taxon>Mucorales</taxon>
        <taxon>Mucorineae</taxon>
        <taxon>Mucoraceae</taxon>
        <taxon>Mucor</taxon>
    </lineage>
</organism>
<feature type="non-terminal residue" evidence="3">
    <location>
        <position position="98"/>
    </location>
</feature>
<gene>
    <name evidence="3" type="ORF">FB192DRAFT_1261054</name>
</gene>
<proteinExistence type="predicted"/>
<evidence type="ECO:0000256" key="1">
    <source>
        <dbReference type="SAM" id="Phobius"/>
    </source>
</evidence>